<accession>A0ABW7N1H8</accession>
<keyword evidence="1" id="KW-0812">Transmembrane</keyword>
<feature type="transmembrane region" description="Helical" evidence="1">
    <location>
        <begin position="15"/>
        <end position="37"/>
    </location>
</feature>
<proteinExistence type="predicted"/>
<comment type="caution">
    <text evidence="2">The sequence shown here is derived from an EMBL/GenBank/DDBJ whole genome shotgun (WGS) entry which is preliminary data.</text>
</comment>
<organism evidence="2 3">
    <name type="scientific">Gaetbulibacter aestuarii</name>
    <dbReference type="NCBI Taxonomy" id="1502358"/>
    <lineage>
        <taxon>Bacteria</taxon>
        <taxon>Pseudomonadati</taxon>
        <taxon>Bacteroidota</taxon>
        <taxon>Flavobacteriia</taxon>
        <taxon>Flavobacteriales</taxon>
        <taxon>Flavobacteriaceae</taxon>
        <taxon>Gaetbulibacter</taxon>
    </lineage>
</organism>
<keyword evidence="1" id="KW-1133">Transmembrane helix</keyword>
<dbReference type="EMBL" id="JBAWKB010000006">
    <property type="protein sequence ID" value="MFH6772968.1"/>
    <property type="molecule type" value="Genomic_DNA"/>
</dbReference>
<reference evidence="2 3" key="1">
    <citation type="submission" date="2024-02" db="EMBL/GenBank/DDBJ databases">
        <title>A Gaetbulibacter species isolated from tidal flats and genomic insights of their niches.</title>
        <authorList>
            <person name="Ye Y."/>
        </authorList>
    </citation>
    <scope>NUCLEOTIDE SEQUENCE [LARGE SCALE GENOMIC DNA]</scope>
    <source>
        <strain evidence="2 3">KYW382</strain>
    </source>
</reference>
<protein>
    <submittedName>
        <fullName evidence="2">DUF6095 family protein</fullName>
    </submittedName>
</protein>
<keyword evidence="1" id="KW-0472">Membrane</keyword>
<dbReference type="Proteomes" id="UP001610100">
    <property type="component" value="Unassembled WGS sequence"/>
</dbReference>
<evidence type="ECO:0000256" key="1">
    <source>
        <dbReference type="SAM" id="Phobius"/>
    </source>
</evidence>
<sequence length="78" mass="8487">MTKNKTDKKLLAEGIKILVLAIFTLFMGPILLSAAFANPDKPLYLPLLIVGCLVSASAIFLGFKGIRTIMKSMFGDKK</sequence>
<evidence type="ECO:0000313" key="3">
    <source>
        <dbReference type="Proteomes" id="UP001610100"/>
    </source>
</evidence>
<keyword evidence="3" id="KW-1185">Reference proteome</keyword>
<dbReference type="RefSeq" id="WP_344742307.1">
    <property type="nucleotide sequence ID" value="NZ_BAABAY010000007.1"/>
</dbReference>
<evidence type="ECO:0000313" key="2">
    <source>
        <dbReference type="EMBL" id="MFH6772968.1"/>
    </source>
</evidence>
<dbReference type="InterPro" id="IPR046077">
    <property type="entry name" value="DUF6095"/>
</dbReference>
<name>A0ABW7N1H8_9FLAO</name>
<gene>
    <name evidence="2" type="ORF">V8G58_13575</name>
</gene>
<dbReference type="Pfam" id="PF19589">
    <property type="entry name" value="DUF6095"/>
    <property type="match status" value="1"/>
</dbReference>
<feature type="transmembrane region" description="Helical" evidence="1">
    <location>
        <begin position="43"/>
        <end position="63"/>
    </location>
</feature>